<proteinExistence type="predicted"/>
<sequence length="276" mass="32773">MSPVYSWIQTQTNKQRSLYLIIDSLAEPNPIPELFGSGAIKEYANLYQGTSYEELSAIAPWLIRIEDMGNVAIQRLIQHPERDWGWLACTEFHEFSAIKKHLQDRIEIHEDEQISLYRFQDPRVIARSLAYLKREQAPYLLGPFESVLYWHAEKWKEYNNPTPSLSQLPEPPFPWLYSEPDEIKQEIKILNLEQWLWENQPAETTELAKQLHIRTWLKDCLAKAGIYQWKDAYQVFFLLMQNRLKQLNHPAWEPLPDEPPLAHFNRCQSLFRPQEK</sequence>
<accession>A0A2X2CVI7</accession>
<dbReference type="InterPro" id="IPR025391">
    <property type="entry name" value="DUF4123"/>
</dbReference>
<dbReference type="Proteomes" id="UP000250443">
    <property type="component" value="Unassembled WGS sequence"/>
</dbReference>
<feature type="domain" description="DUF4123" evidence="1">
    <location>
        <begin position="18"/>
        <end position="136"/>
    </location>
</feature>
<dbReference type="RefSeq" id="WP_010796005.1">
    <property type="nucleotide sequence ID" value="NZ_CP069262.1"/>
</dbReference>
<evidence type="ECO:0000259" key="1">
    <source>
        <dbReference type="Pfam" id="PF13503"/>
    </source>
</evidence>
<organism evidence="3 4">
    <name type="scientific">Pseudomonas luteola</name>
    <dbReference type="NCBI Taxonomy" id="47886"/>
    <lineage>
        <taxon>Bacteria</taxon>
        <taxon>Pseudomonadati</taxon>
        <taxon>Pseudomonadota</taxon>
        <taxon>Gammaproteobacteria</taxon>
        <taxon>Pseudomonadales</taxon>
        <taxon>Pseudomonadaceae</taxon>
        <taxon>Pseudomonas</taxon>
    </lineage>
</organism>
<protein>
    <submittedName>
        <fullName evidence="2">DUF4123 domain-containing protein</fullName>
    </submittedName>
</protein>
<dbReference type="EMBL" id="JADMCD010000004">
    <property type="protein sequence ID" value="MBF8641012.1"/>
    <property type="molecule type" value="Genomic_DNA"/>
</dbReference>
<name>A0A2X2CVI7_PSELU</name>
<evidence type="ECO:0000313" key="2">
    <source>
        <dbReference type="EMBL" id="MBF8641012.1"/>
    </source>
</evidence>
<gene>
    <name evidence="2" type="ORF">IRZ65_09975</name>
    <name evidence="3" type="ORF">NCTC11842_04260</name>
</gene>
<dbReference type="EMBL" id="UAUF01000014">
    <property type="protein sequence ID" value="SPZ12058.1"/>
    <property type="molecule type" value="Genomic_DNA"/>
</dbReference>
<dbReference type="Proteomes" id="UP000626180">
    <property type="component" value="Unassembled WGS sequence"/>
</dbReference>
<keyword evidence="5" id="KW-1185">Reference proteome</keyword>
<evidence type="ECO:0000313" key="3">
    <source>
        <dbReference type="EMBL" id="SPZ12058.1"/>
    </source>
</evidence>
<dbReference type="AlphaFoldDB" id="A0A2X2CVI7"/>
<dbReference type="Pfam" id="PF13503">
    <property type="entry name" value="DUF4123"/>
    <property type="match status" value="1"/>
</dbReference>
<reference evidence="2 5" key="2">
    <citation type="submission" date="2020-10" db="EMBL/GenBank/DDBJ databases">
        <title>Genome sequences of Pseudomonas isolates.</title>
        <authorList>
            <person name="Wessels L."/>
            <person name="Reich F."/>
            <person name="Hammerl J."/>
        </authorList>
    </citation>
    <scope>NUCLEOTIDE SEQUENCE [LARGE SCALE GENOMIC DNA]</scope>
    <source>
        <strain evidence="2 5">20-MO00624-0</strain>
    </source>
</reference>
<evidence type="ECO:0000313" key="5">
    <source>
        <dbReference type="Proteomes" id="UP000626180"/>
    </source>
</evidence>
<evidence type="ECO:0000313" key="4">
    <source>
        <dbReference type="Proteomes" id="UP000250443"/>
    </source>
</evidence>
<reference evidence="3 4" key="1">
    <citation type="submission" date="2018-06" db="EMBL/GenBank/DDBJ databases">
        <authorList>
            <consortium name="Pathogen Informatics"/>
            <person name="Doyle S."/>
        </authorList>
    </citation>
    <scope>NUCLEOTIDE SEQUENCE [LARGE SCALE GENOMIC DNA]</scope>
    <source>
        <strain evidence="3 4">NCTC11842</strain>
    </source>
</reference>